<keyword evidence="3" id="KW-0645">Protease</keyword>
<dbReference type="GO" id="GO:0070628">
    <property type="term" value="F:proteasome binding"/>
    <property type="evidence" value="ECO:0000318"/>
    <property type="project" value="GO_Central"/>
</dbReference>
<dbReference type="PANTHER" id="PTHR43982:SF1">
    <property type="entry name" value="UBIQUITIN CARBOXYL-TERMINAL HYDROLASE 14"/>
    <property type="match status" value="1"/>
</dbReference>
<reference evidence="8" key="2">
    <citation type="submission" date="2022-06" db="UniProtKB">
        <authorList>
            <consortium name="EnsemblMetazoa"/>
        </authorList>
    </citation>
    <scope>IDENTIFICATION</scope>
    <source>
        <strain evidence="8">PS312</strain>
    </source>
</reference>
<dbReference type="CDD" id="cd02257">
    <property type="entry name" value="Peptidase_C19"/>
    <property type="match status" value="1"/>
</dbReference>
<feature type="region of interest" description="Disordered" evidence="7">
    <location>
        <begin position="298"/>
        <end position="319"/>
    </location>
</feature>
<dbReference type="PROSITE" id="PS50235">
    <property type="entry name" value="USP_3"/>
    <property type="match status" value="2"/>
</dbReference>
<feature type="compositionally biased region" description="Low complexity" evidence="7">
    <location>
        <begin position="704"/>
        <end position="719"/>
    </location>
</feature>
<keyword evidence="6" id="KW-0788">Thiol protease</keyword>
<dbReference type="InterPro" id="IPR001394">
    <property type="entry name" value="Peptidase_C19_UCH"/>
</dbReference>
<dbReference type="InterPro" id="IPR038765">
    <property type="entry name" value="Papain-like_cys_pep_sf"/>
</dbReference>
<reference evidence="9" key="1">
    <citation type="journal article" date="2008" name="Nat. Genet.">
        <title>The Pristionchus pacificus genome provides a unique perspective on nematode lifestyle and parasitism.</title>
        <authorList>
            <person name="Dieterich C."/>
            <person name="Clifton S.W."/>
            <person name="Schuster L.N."/>
            <person name="Chinwalla A."/>
            <person name="Delehaunty K."/>
            <person name="Dinkelacker I."/>
            <person name="Fulton L."/>
            <person name="Fulton R."/>
            <person name="Godfrey J."/>
            <person name="Minx P."/>
            <person name="Mitreva M."/>
            <person name="Roeseler W."/>
            <person name="Tian H."/>
            <person name="Witte H."/>
            <person name="Yang S.P."/>
            <person name="Wilson R.K."/>
            <person name="Sommer R.J."/>
        </authorList>
    </citation>
    <scope>NUCLEOTIDE SEQUENCE [LARGE SCALE GENOMIC DNA]</scope>
    <source>
        <strain evidence="9">PS312</strain>
    </source>
</reference>
<dbReference type="PANTHER" id="PTHR43982">
    <property type="entry name" value="UBIQUITIN CARBOXYL-TERMINAL HYDROLASE"/>
    <property type="match status" value="1"/>
</dbReference>
<sequence>MSPDVGTSCAKNSDTQSFFGYWIDDFALILDFLNPLIQSDMSGVHFKFAYRAKNHRFAPTLRDEEMLREIKDRVAKIVNGNSDYALCWIEKDHKLSSNLLHPLETTDDLREAVEHAGKATEKSASQPPCVHLSLETSMAPGQSASIAQSSSVSSTLSRRVTAQLAHAEHFKEFPKRDLTRNYGPRKSRIDIYKRSSPIPIPPRSPEIIESECIYEPRDYGIEDELRSEEEQSNFVKRHSTPPPNRSLYEPLSNCFSTRDLLSEDEHSHKENRFGQKNALSESYVQAKEVLTRSLRFGHSAHLPSPPASPSPQRWRHDNPYTDSLRNIYSSLHSPRRDDSDPFTDSLRSRYSSLRSSRRDDSDVSLFTNRFRMLNVPESSTAETDEGIGELGEEFRPRWLLLQNGGNDCFLNAALQYMRRARCLGKALGEREQPEEMDEKRERKERVLNMLTCLMEKEGRVHPRKFRQALPSGNERSQAGAIHYQHIERRNQIVDLEQLLSFEWTAVEGQTEPRHCSDCCLCCERNRENKKHDEDKCRACKLYKRDYVEEQRFSFKGDSSYALVAFNILHPGERMDWALSQNCNMDGMKMMDHHWRAVSIIKHSGSAYMNYSRGHYVTYTRQDDEKWYLHDDDDVPSTIGERYRTASSPPYAPGITDMQGVLAILIMAGVIRSKLGSIKKKTRDAVHAALARFFKLMSKAISFTRSRSATPPSTPPLLSRQVRTAPRRMHRSPLKIFNSTRIPKTSPRKFRRLFEPISPSKLRSPELVPALRHTPESEDSTEKKVEEDPWLLLENTGNDCFLNAALQYLRRARNLNVLLSNRRVPLVQSDEQERKESVLKMLSELLWRGGRANPRSFREALPTVIRNLEPTFAESQQDAYEILTKMFEDLIPEEVAKQFYIECSRRRRCRNVANCKGSEKVDSGAIHYQHIGRKNQVIDLESLLSDQWTRVVGENELRHCSTCCQCCQAAASGHTEDDCRVCKEDKRPYVEEQRFRLQGTSSYALIAFNILHETERMDWALSDNCDMDEMTLMGHQWRAVALIKHIGIARTYLSHYVAYTREDDGQWWLHDDNQHPVSIGSRYCVRSGHRYPHRSTDMQGVMAILFENISFSGGFLIREYSLFSNKSFLRSRRSGV</sequence>
<dbReference type="EnsemblMetazoa" id="PPA11086.1">
    <property type="protein sequence ID" value="PPA11086.1"/>
    <property type="gene ID" value="WBGene00100640"/>
</dbReference>
<evidence type="ECO:0000256" key="7">
    <source>
        <dbReference type="SAM" id="MobiDB-lite"/>
    </source>
</evidence>
<dbReference type="Proteomes" id="UP000005239">
    <property type="component" value="Unassembled WGS sequence"/>
</dbReference>
<dbReference type="SUPFAM" id="SSF54001">
    <property type="entry name" value="Cysteine proteinases"/>
    <property type="match status" value="2"/>
</dbReference>
<evidence type="ECO:0000256" key="1">
    <source>
        <dbReference type="ARBA" id="ARBA00000707"/>
    </source>
</evidence>
<evidence type="ECO:0000256" key="2">
    <source>
        <dbReference type="ARBA" id="ARBA00012759"/>
    </source>
</evidence>
<feature type="region of interest" description="Disordered" evidence="7">
    <location>
        <begin position="226"/>
        <end position="248"/>
    </location>
</feature>
<evidence type="ECO:0000313" key="8">
    <source>
        <dbReference type="EnsemblMetazoa" id="PPA11086.1"/>
    </source>
</evidence>
<dbReference type="EC" id="3.4.19.12" evidence="2"/>
<dbReference type="InterPro" id="IPR044635">
    <property type="entry name" value="UBP14-like"/>
</dbReference>
<proteinExistence type="predicted"/>
<evidence type="ECO:0000256" key="6">
    <source>
        <dbReference type="ARBA" id="ARBA00022807"/>
    </source>
</evidence>
<dbReference type="GO" id="GO:0043161">
    <property type="term" value="P:proteasome-mediated ubiquitin-dependent protein catabolic process"/>
    <property type="evidence" value="ECO:0007669"/>
    <property type="project" value="InterPro"/>
</dbReference>
<dbReference type="OrthoDB" id="10681535at2759"/>
<evidence type="ECO:0000256" key="5">
    <source>
        <dbReference type="ARBA" id="ARBA00022801"/>
    </source>
</evidence>
<keyword evidence="9" id="KW-1185">Reference proteome</keyword>
<feature type="region of interest" description="Disordered" evidence="7">
    <location>
        <begin position="704"/>
        <end position="724"/>
    </location>
</feature>
<name>A0A2A6BMK0_PRIPA</name>
<dbReference type="InterPro" id="IPR028889">
    <property type="entry name" value="USP"/>
</dbReference>
<dbReference type="GO" id="GO:0004843">
    <property type="term" value="F:cysteine-type deubiquitinase activity"/>
    <property type="evidence" value="ECO:0000318"/>
    <property type="project" value="GO_Central"/>
</dbReference>
<evidence type="ECO:0000256" key="3">
    <source>
        <dbReference type="ARBA" id="ARBA00022670"/>
    </source>
</evidence>
<dbReference type="GO" id="GO:0016579">
    <property type="term" value="P:protein deubiquitination"/>
    <property type="evidence" value="ECO:0007669"/>
    <property type="project" value="InterPro"/>
</dbReference>
<comment type="catalytic activity">
    <reaction evidence="1">
        <text>Thiol-dependent hydrolysis of ester, thioester, amide, peptide and isopeptide bonds formed by the C-terminal Gly of ubiquitin (a 76-residue protein attached to proteins as an intracellular targeting signal).</text>
        <dbReference type="EC" id="3.4.19.12"/>
    </reaction>
</comment>
<accession>A0A2A6BMK0</accession>
<accession>A0A8R1YCH6</accession>
<dbReference type="GO" id="GO:1904293">
    <property type="term" value="P:negative regulation of ERAD pathway"/>
    <property type="evidence" value="ECO:0000318"/>
    <property type="project" value="GO_Central"/>
</dbReference>
<keyword evidence="5" id="KW-0378">Hydrolase</keyword>
<evidence type="ECO:0000313" key="9">
    <source>
        <dbReference type="Proteomes" id="UP000005239"/>
    </source>
</evidence>
<protein>
    <recommendedName>
        <fullName evidence="2">ubiquitinyl hydrolase 1</fullName>
        <ecNumber evidence="2">3.4.19.12</ecNumber>
    </recommendedName>
</protein>
<organism evidence="8 9">
    <name type="scientific">Pristionchus pacificus</name>
    <name type="common">Parasitic nematode worm</name>
    <dbReference type="NCBI Taxonomy" id="54126"/>
    <lineage>
        <taxon>Eukaryota</taxon>
        <taxon>Metazoa</taxon>
        <taxon>Ecdysozoa</taxon>
        <taxon>Nematoda</taxon>
        <taxon>Chromadorea</taxon>
        <taxon>Rhabditida</taxon>
        <taxon>Rhabditina</taxon>
        <taxon>Diplogasteromorpha</taxon>
        <taxon>Diplogasteroidea</taxon>
        <taxon>Neodiplogasteridae</taxon>
        <taxon>Pristionchus</taxon>
    </lineage>
</organism>
<dbReference type="AlphaFoldDB" id="A0A2A6BMK0"/>
<keyword evidence="4" id="KW-0833">Ubl conjugation pathway</keyword>
<dbReference type="Gene3D" id="3.90.70.10">
    <property type="entry name" value="Cysteine proteinases"/>
    <property type="match status" value="3"/>
</dbReference>
<dbReference type="Pfam" id="PF00443">
    <property type="entry name" value="UCH"/>
    <property type="match status" value="1"/>
</dbReference>
<gene>
    <name evidence="8" type="primary">WBGene00100640</name>
</gene>
<evidence type="ECO:0000256" key="4">
    <source>
        <dbReference type="ARBA" id="ARBA00022786"/>
    </source>
</evidence>